<feature type="compositionally biased region" description="Basic and acidic residues" evidence="1">
    <location>
        <begin position="36"/>
        <end position="45"/>
    </location>
</feature>
<evidence type="ECO:0000256" key="1">
    <source>
        <dbReference type="SAM" id="MobiDB-lite"/>
    </source>
</evidence>
<organism evidence="2 3">
    <name type="scientific">Mycena chlorophos</name>
    <name type="common">Agaric fungus</name>
    <name type="synonym">Agaricus chlorophos</name>
    <dbReference type="NCBI Taxonomy" id="658473"/>
    <lineage>
        <taxon>Eukaryota</taxon>
        <taxon>Fungi</taxon>
        <taxon>Dikarya</taxon>
        <taxon>Basidiomycota</taxon>
        <taxon>Agaricomycotina</taxon>
        <taxon>Agaricomycetes</taxon>
        <taxon>Agaricomycetidae</taxon>
        <taxon>Agaricales</taxon>
        <taxon>Marasmiineae</taxon>
        <taxon>Mycenaceae</taxon>
        <taxon>Mycena</taxon>
    </lineage>
</organism>
<feature type="region of interest" description="Disordered" evidence="1">
    <location>
        <begin position="190"/>
        <end position="211"/>
    </location>
</feature>
<reference evidence="2" key="1">
    <citation type="submission" date="2014-09" db="EMBL/GenBank/DDBJ databases">
        <title>Genome sequence of the luminous mushroom Mycena chlorophos for searching fungal bioluminescence genes.</title>
        <authorList>
            <person name="Tanaka Y."/>
            <person name="Kasuga D."/>
            <person name="Oba Y."/>
            <person name="Hase S."/>
            <person name="Sato K."/>
            <person name="Oba Y."/>
            <person name="Sakakibara Y."/>
        </authorList>
    </citation>
    <scope>NUCLEOTIDE SEQUENCE</scope>
</reference>
<evidence type="ECO:0000313" key="3">
    <source>
        <dbReference type="Proteomes" id="UP000815677"/>
    </source>
</evidence>
<evidence type="ECO:0000313" key="2">
    <source>
        <dbReference type="EMBL" id="GAT57581.1"/>
    </source>
</evidence>
<feature type="region of interest" description="Disordered" evidence="1">
    <location>
        <begin position="1"/>
        <end position="157"/>
    </location>
</feature>
<proteinExistence type="predicted"/>
<sequence>MDIKRLASLPTPPRTTRKRKRGGERARSPSSDEDNADFKAKRDADADSEAAFWLSNQRTSSTSTSPPLLYRRLAEQQANSSLLSPPPSHRKPTATQLGIIFPSRPPTESPHTPTPDSPSPSTPPATPPPFKRPKLDISPRRDSPENPFLAAPIASNKDDIVVTSEPVVREEKPTVAFVFRGVRRTFPNPYFGAAPNPNSQLPPEHPDYEPDERAVSKLVFGVKKTDAGGIDASTCHAAESARQQPE</sequence>
<name>A0ABQ0M600_MYCCL</name>
<feature type="compositionally biased region" description="Pro residues" evidence="1">
    <location>
        <begin position="103"/>
        <end position="130"/>
    </location>
</feature>
<dbReference type="Proteomes" id="UP000815677">
    <property type="component" value="Unassembled WGS sequence"/>
</dbReference>
<feature type="compositionally biased region" description="Basic and acidic residues" evidence="1">
    <location>
        <begin position="133"/>
        <end position="144"/>
    </location>
</feature>
<dbReference type="EMBL" id="DF849487">
    <property type="protein sequence ID" value="GAT57581.1"/>
    <property type="molecule type" value="Genomic_DNA"/>
</dbReference>
<protein>
    <submittedName>
        <fullName evidence="2">Uncharacterized protein</fullName>
    </submittedName>
</protein>
<accession>A0ABQ0M600</accession>
<keyword evidence="3" id="KW-1185">Reference proteome</keyword>
<gene>
    <name evidence="2" type="ORF">MCHLO_14095</name>
</gene>